<evidence type="ECO:0000313" key="2">
    <source>
        <dbReference type="EMBL" id="MEE2060327.1"/>
    </source>
</evidence>
<gene>
    <name evidence="2" type="ORF">Q7514_22660</name>
</gene>
<organism evidence="2 3">
    <name type="scientific">Rhodococcus artemisiae</name>
    <dbReference type="NCBI Taxonomy" id="714159"/>
    <lineage>
        <taxon>Bacteria</taxon>
        <taxon>Bacillati</taxon>
        <taxon>Actinomycetota</taxon>
        <taxon>Actinomycetes</taxon>
        <taxon>Mycobacteriales</taxon>
        <taxon>Nocardiaceae</taxon>
        <taxon>Rhodococcus</taxon>
    </lineage>
</organism>
<reference evidence="2 3" key="1">
    <citation type="submission" date="2023-07" db="EMBL/GenBank/DDBJ databases">
        <authorList>
            <person name="Girao M."/>
            <person name="Carvalho M.F."/>
        </authorList>
    </citation>
    <scope>NUCLEOTIDE SEQUENCE [LARGE SCALE GENOMIC DNA]</scope>
    <source>
        <strain evidence="2 3">YIM65754</strain>
    </source>
</reference>
<feature type="transmembrane region" description="Helical" evidence="1">
    <location>
        <begin position="168"/>
        <end position="190"/>
    </location>
</feature>
<evidence type="ECO:0000256" key="1">
    <source>
        <dbReference type="SAM" id="Phobius"/>
    </source>
</evidence>
<keyword evidence="1" id="KW-1133">Transmembrane helix</keyword>
<feature type="transmembrane region" description="Helical" evidence="1">
    <location>
        <begin position="128"/>
        <end position="156"/>
    </location>
</feature>
<keyword evidence="1" id="KW-0812">Transmembrane</keyword>
<evidence type="ECO:0000313" key="3">
    <source>
        <dbReference type="Proteomes" id="UP001336020"/>
    </source>
</evidence>
<dbReference type="RefSeq" id="WP_330135516.1">
    <property type="nucleotide sequence ID" value="NZ_JAUTXY010000012.1"/>
</dbReference>
<feature type="transmembrane region" description="Helical" evidence="1">
    <location>
        <begin position="97"/>
        <end position="122"/>
    </location>
</feature>
<proteinExistence type="predicted"/>
<accession>A0ABU7LHH2</accession>
<keyword evidence="1" id="KW-0472">Membrane</keyword>
<sequence length="253" mass="26937">MTTTFICLELRRHFRDYVSVFFIAVLPAFFYLIFGASQSYKSESAGHGNVAMYIMISMAAYGAVTATTGIGGMAAVERMQGWGRQLGLTPLTDAGFVAMKATVALVFAAIPIALIFILGVFTGASGEWSAWILSSIAVLVGAAVFSVYGLMFGLAFRSEAAVGAASGSLVVLAFLGNIFIPLSGTMLAIAKFTPLYGYVALARYPLTEGVLIDSNGNPLPAEPLWVPMLNLSVWAVIFVTLSTYLVKRGRGRQ</sequence>
<dbReference type="InterPro" id="IPR051784">
    <property type="entry name" value="Nod_factor_ABC_transporter"/>
</dbReference>
<feature type="transmembrane region" description="Helical" evidence="1">
    <location>
        <begin position="52"/>
        <end position="76"/>
    </location>
</feature>
<dbReference type="PANTHER" id="PTHR43229">
    <property type="entry name" value="NODULATION PROTEIN J"/>
    <property type="match status" value="1"/>
</dbReference>
<dbReference type="EMBL" id="JAUTXY010000012">
    <property type="protein sequence ID" value="MEE2060327.1"/>
    <property type="molecule type" value="Genomic_DNA"/>
</dbReference>
<keyword evidence="3" id="KW-1185">Reference proteome</keyword>
<name>A0ABU7LHH2_9NOCA</name>
<comment type="caution">
    <text evidence="2">The sequence shown here is derived from an EMBL/GenBank/DDBJ whole genome shotgun (WGS) entry which is preliminary data.</text>
</comment>
<feature type="transmembrane region" description="Helical" evidence="1">
    <location>
        <begin position="20"/>
        <end position="40"/>
    </location>
</feature>
<dbReference type="Proteomes" id="UP001336020">
    <property type="component" value="Unassembled WGS sequence"/>
</dbReference>
<feature type="transmembrane region" description="Helical" evidence="1">
    <location>
        <begin position="224"/>
        <end position="246"/>
    </location>
</feature>
<protein>
    <submittedName>
        <fullName evidence="2">ABC transporter permease</fullName>
    </submittedName>
</protein>
<dbReference type="PANTHER" id="PTHR43229:SF2">
    <property type="entry name" value="NODULATION PROTEIN J"/>
    <property type="match status" value="1"/>
</dbReference>